<dbReference type="RefSeq" id="WP_041045309.1">
    <property type="nucleotide sequence ID" value="NZ_JXAK01000003.1"/>
</dbReference>
<evidence type="ECO:0000313" key="2">
    <source>
        <dbReference type="Proteomes" id="UP000031967"/>
    </source>
</evidence>
<sequence length="86" mass="10296">MAIPATPHKRGSMMLKVYTMYVHQEFSTIEIGRKLRIDPTTVSDYLKKVEQMSPELRKHIRRQRKKNERDRAYKSHLVKTPEWVEA</sequence>
<comment type="caution">
    <text evidence="1">The sequence shown here is derived from an EMBL/GenBank/DDBJ whole genome shotgun (WGS) entry which is preliminary data.</text>
</comment>
<evidence type="ECO:0008006" key="3">
    <source>
        <dbReference type="Google" id="ProtNLM"/>
    </source>
</evidence>
<protein>
    <recommendedName>
        <fullName evidence="3">Transposase</fullName>
    </recommendedName>
</protein>
<accession>A0ABR5AM60</accession>
<name>A0ABR5AM60_9BACL</name>
<gene>
    <name evidence="1" type="ORF">SD70_02370</name>
</gene>
<evidence type="ECO:0000313" key="1">
    <source>
        <dbReference type="EMBL" id="KIL42051.1"/>
    </source>
</evidence>
<dbReference type="Gene3D" id="1.10.10.60">
    <property type="entry name" value="Homeodomain-like"/>
    <property type="match status" value="1"/>
</dbReference>
<reference evidence="1 2" key="1">
    <citation type="submission" date="2014-12" db="EMBL/GenBank/DDBJ databases">
        <title>Draft genome sequence of Paenibacillus kamchatkensis strain B-2647.</title>
        <authorList>
            <person name="Karlyshev A.V."/>
            <person name="Kudryashova E.B."/>
        </authorList>
    </citation>
    <scope>NUCLEOTIDE SEQUENCE [LARGE SCALE GENOMIC DNA]</scope>
    <source>
        <strain evidence="1 2">VKM B-2647</strain>
    </source>
</reference>
<dbReference type="EMBL" id="JXAK01000003">
    <property type="protein sequence ID" value="KIL42051.1"/>
    <property type="molecule type" value="Genomic_DNA"/>
</dbReference>
<keyword evidence="2" id="KW-1185">Reference proteome</keyword>
<dbReference type="Proteomes" id="UP000031967">
    <property type="component" value="Unassembled WGS sequence"/>
</dbReference>
<organism evidence="1 2">
    <name type="scientific">Gordoniibacillus kamchatkensis</name>
    <dbReference type="NCBI Taxonomy" id="1590651"/>
    <lineage>
        <taxon>Bacteria</taxon>
        <taxon>Bacillati</taxon>
        <taxon>Bacillota</taxon>
        <taxon>Bacilli</taxon>
        <taxon>Bacillales</taxon>
        <taxon>Paenibacillaceae</taxon>
        <taxon>Gordoniibacillus</taxon>
    </lineage>
</organism>
<proteinExistence type="predicted"/>